<sequence>MPPSHYPPLHIAPLPSTDSSAARVSYGGRKRISITVIVSGILIFIASAGLASSLLVWLQSRRAEFHIPREDQYFLNALVAIEGATAPRRLDDGSVESDTTMYGLAMSAVSAQLVSLTVPFLLGLLGYRLASMWILAQETERTESMPTAAQYGRLVKLCGSANYFSAYKTMRYLKRGRERRTQASSSLIFALTILVLAIVLNHLLSAADLWLHTTASTFIHASIAEIDVESMPVTGTKINLTTCPGPTAYTLYTLDPMHNASYCGNCANFADPGWGDPEMVTEGLAVVGNSSSTSRSVMVDDMAVLVPSTMPDNVNLTFSSFGLAAHCQPVVDCLVDSLSMQSMFYCPSFNPPYNISSMHDLSSSGYTMIEMFNLTNNTLLHDGYTLDSALNPSGALVTLYWPLSDDKTIFPAVYSSGWYVMESSYSTLGGNDTYAFADHPILSNFNTTSALFAALDRTYQTNLVDYLKSTLSTEAFNTVFSRNMSYAAMGLASLLFERDVSTSGNTIVLRSASRYPLAPLSAVLAILYTYAFLALAITVSSVMASPREIIVTKKGGKEHRVTAIELVQLRLTNPLASIAERFSDPAWPELLLEPSAVDMFHEHPHADKLGVVMADGEGEEGGGMVRRRRTLRVESIERNLTRLSGSTMNISETS</sequence>
<feature type="transmembrane region" description="Helical" evidence="1">
    <location>
        <begin position="183"/>
        <end position="204"/>
    </location>
</feature>
<dbReference type="STRING" id="47427.A0A2H3CW82"/>
<protein>
    <submittedName>
        <fullName evidence="2">Uncharacterized protein</fullName>
    </submittedName>
</protein>
<evidence type="ECO:0000313" key="2">
    <source>
        <dbReference type="EMBL" id="PBK87281.1"/>
    </source>
</evidence>
<dbReference type="OMA" id="TWSWIVY"/>
<evidence type="ECO:0000313" key="3">
    <source>
        <dbReference type="Proteomes" id="UP000217790"/>
    </source>
</evidence>
<accession>A0A2H3CW82</accession>
<dbReference type="Proteomes" id="UP000217790">
    <property type="component" value="Unassembled WGS sequence"/>
</dbReference>
<dbReference type="InParanoid" id="A0A2H3CW82"/>
<evidence type="ECO:0000256" key="1">
    <source>
        <dbReference type="SAM" id="Phobius"/>
    </source>
</evidence>
<gene>
    <name evidence="2" type="ORF">ARMGADRAFT_1085695</name>
</gene>
<keyword evidence="1" id="KW-0472">Membrane</keyword>
<dbReference type="EMBL" id="KZ293679">
    <property type="protein sequence ID" value="PBK87281.1"/>
    <property type="molecule type" value="Genomic_DNA"/>
</dbReference>
<feature type="transmembrane region" description="Helical" evidence="1">
    <location>
        <begin position="101"/>
        <end position="125"/>
    </location>
</feature>
<proteinExistence type="predicted"/>
<dbReference type="OrthoDB" id="3357029at2759"/>
<keyword evidence="1" id="KW-1133">Transmembrane helix</keyword>
<reference evidence="3" key="1">
    <citation type="journal article" date="2017" name="Nat. Ecol. Evol.">
        <title>Genome expansion and lineage-specific genetic innovations in the forest pathogenic fungi Armillaria.</title>
        <authorList>
            <person name="Sipos G."/>
            <person name="Prasanna A.N."/>
            <person name="Walter M.C."/>
            <person name="O'Connor E."/>
            <person name="Balint B."/>
            <person name="Krizsan K."/>
            <person name="Kiss B."/>
            <person name="Hess J."/>
            <person name="Varga T."/>
            <person name="Slot J."/>
            <person name="Riley R."/>
            <person name="Boka B."/>
            <person name="Rigling D."/>
            <person name="Barry K."/>
            <person name="Lee J."/>
            <person name="Mihaltcheva S."/>
            <person name="LaButti K."/>
            <person name="Lipzen A."/>
            <person name="Waldron R."/>
            <person name="Moloney N.M."/>
            <person name="Sperisen C."/>
            <person name="Kredics L."/>
            <person name="Vagvoelgyi C."/>
            <person name="Patrignani A."/>
            <person name="Fitzpatrick D."/>
            <person name="Nagy I."/>
            <person name="Doyle S."/>
            <person name="Anderson J.B."/>
            <person name="Grigoriev I.V."/>
            <person name="Gueldener U."/>
            <person name="Muensterkoetter M."/>
            <person name="Nagy L.G."/>
        </authorList>
    </citation>
    <scope>NUCLEOTIDE SEQUENCE [LARGE SCALE GENOMIC DNA]</scope>
    <source>
        <strain evidence="3">Ar21-2</strain>
    </source>
</reference>
<feature type="transmembrane region" description="Helical" evidence="1">
    <location>
        <begin position="32"/>
        <end position="58"/>
    </location>
</feature>
<organism evidence="2 3">
    <name type="scientific">Armillaria gallica</name>
    <name type="common">Bulbous honey fungus</name>
    <name type="synonym">Armillaria bulbosa</name>
    <dbReference type="NCBI Taxonomy" id="47427"/>
    <lineage>
        <taxon>Eukaryota</taxon>
        <taxon>Fungi</taxon>
        <taxon>Dikarya</taxon>
        <taxon>Basidiomycota</taxon>
        <taxon>Agaricomycotina</taxon>
        <taxon>Agaricomycetes</taxon>
        <taxon>Agaricomycetidae</taxon>
        <taxon>Agaricales</taxon>
        <taxon>Marasmiineae</taxon>
        <taxon>Physalacriaceae</taxon>
        <taxon>Armillaria</taxon>
    </lineage>
</organism>
<dbReference type="AlphaFoldDB" id="A0A2H3CW82"/>
<keyword evidence="1" id="KW-0812">Transmembrane</keyword>
<name>A0A2H3CW82_ARMGA</name>
<keyword evidence="3" id="KW-1185">Reference proteome</keyword>
<feature type="transmembrane region" description="Helical" evidence="1">
    <location>
        <begin position="520"/>
        <end position="544"/>
    </location>
</feature>